<dbReference type="FunFam" id="3.10.330.10:FF:000002">
    <property type="entry name" value="ubiquitin fusion degradation protein 1 homolog"/>
    <property type="match status" value="1"/>
</dbReference>
<dbReference type="FunFam" id="2.40.40.50:FF:000001">
    <property type="entry name" value="Ubiquitin fusion degradation protein 1 homolog"/>
    <property type="match status" value="1"/>
</dbReference>
<name>A0A642V212_9ASCO</name>
<accession>A0A642V212</accession>
<dbReference type="Pfam" id="PF24842">
    <property type="entry name" value="UFD1_N2"/>
    <property type="match status" value="1"/>
</dbReference>
<dbReference type="GO" id="GO:0036503">
    <property type="term" value="P:ERAD pathway"/>
    <property type="evidence" value="ECO:0007669"/>
    <property type="project" value="TreeGrafter"/>
</dbReference>
<keyword evidence="8" id="KW-1185">Reference proteome</keyword>
<feature type="compositionally biased region" description="Low complexity" evidence="4">
    <location>
        <begin position="322"/>
        <end position="336"/>
    </location>
</feature>
<evidence type="ECO:0000256" key="3">
    <source>
        <dbReference type="ARBA" id="ARBA00074895"/>
    </source>
</evidence>
<evidence type="ECO:0000259" key="5">
    <source>
        <dbReference type="Pfam" id="PF03152"/>
    </source>
</evidence>
<protein>
    <recommendedName>
        <fullName evidence="3">Ubiquitin fusion degradation protein 1</fullName>
    </recommendedName>
</protein>
<dbReference type="InterPro" id="IPR055418">
    <property type="entry name" value="UFD1_N2"/>
</dbReference>
<comment type="similarity">
    <text evidence="1">Belongs to the UFD1 family.</text>
</comment>
<dbReference type="PANTHER" id="PTHR12555">
    <property type="entry name" value="UBIQUITIN FUSION DEGRADATON PROTEIN 1"/>
    <property type="match status" value="1"/>
</dbReference>
<feature type="domain" description="Ubiquitin fusion degradation protein UFD1 N-terminal subdomain 1" evidence="5">
    <location>
        <begin position="5"/>
        <end position="103"/>
    </location>
</feature>
<feature type="compositionally biased region" description="Basic and acidic residues" evidence="4">
    <location>
        <begin position="290"/>
        <end position="299"/>
    </location>
</feature>
<sequence length="348" mass="38487">MPQRFKQYFRCFPVAMMQGRDRDELNYGGKIVMPPSALNKLTMLHITYPMLFQLTAEENQTQTFAGVLEFIAEEGRVYLPQWMMESLQVSPGSLIEIESVDLPSGDFVKIEPQSTDFLDISDPKAVLENALRNFSTLTVGDIFQINYNNKVYSIKVLEAKPESDKQSICVVETDLEVDFAPPVGYVDPSPVSSSVPSRATATPLGTMANTIGYEQLAKQKTQEANRKANPFSGGGQKLSGISVYNEDLTAEDSSNKAMTELPPIDAPPLNLPFGQLFFGFPIVPLKHSDEEKAREHQENTSESIHFKGQGQSLRQSRKRKGQSSSRAPSGSGSRPRTASNSPEVIEID</sequence>
<dbReference type="VEuPathDB" id="FungiDB:TRICI_004574"/>
<dbReference type="PANTHER" id="PTHR12555:SF13">
    <property type="entry name" value="UBIQUITIN RECOGNITION FACTOR IN ER-ASSOCIATED DEGRADATION PROTEIN 1"/>
    <property type="match status" value="1"/>
</dbReference>
<organism evidence="7 8">
    <name type="scientific">Trichomonascus ciferrii</name>
    <dbReference type="NCBI Taxonomy" id="44093"/>
    <lineage>
        <taxon>Eukaryota</taxon>
        <taxon>Fungi</taxon>
        <taxon>Dikarya</taxon>
        <taxon>Ascomycota</taxon>
        <taxon>Saccharomycotina</taxon>
        <taxon>Dipodascomycetes</taxon>
        <taxon>Dipodascales</taxon>
        <taxon>Trichomonascaceae</taxon>
        <taxon>Trichomonascus</taxon>
        <taxon>Trichomonascus ciferrii complex</taxon>
    </lineage>
</organism>
<dbReference type="Gene3D" id="2.40.40.50">
    <property type="entry name" value="Ubiquitin fusion degradation protein UFD1, N-terminal domain"/>
    <property type="match status" value="1"/>
</dbReference>
<feature type="domain" description="Ubiquitin fusion degradation protein UFD1 N-terminal subdomain 2" evidence="6">
    <location>
        <begin position="105"/>
        <end position="182"/>
    </location>
</feature>
<feature type="region of interest" description="Disordered" evidence="4">
    <location>
        <begin position="290"/>
        <end position="348"/>
    </location>
</feature>
<evidence type="ECO:0000256" key="1">
    <source>
        <dbReference type="ARBA" id="ARBA00006043"/>
    </source>
</evidence>
<comment type="caution">
    <text evidence="7">The sequence shown here is derived from an EMBL/GenBank/DDBJ whole genome shotgun (WGS) entry which is preliminary data.</text>
</comment>
<dbReference type="InterPro" id="IPR042299">
    <property type="entry name" value="Ufd1-like_Nn"/>
</dbReference>
<dbReference type="GO" id="GO:0031593">
    <property type="term" value="F:polyubiquitin modification-dependent protein binding"/>
    <property type="evidence" value="ECO:0007669"/>
    <property type="project" value="TreeGrafter"/>
</dbReference>
<evidence type="ECO:0000256" key="4">
    <source>
        <dbReference type="SAM" id="MobiDB-lite"/>
    </source>
</evidence>
<dbReference type="GO" id="GO:0034098">
    <property type="term" value="C:VCP-NPL4-UFD1 AAA ATPase complex"/>
    <property type="evidence" value="ECO:0007669"/>
    <property type="project" value="TreeGrafter"/>
</dbReference>
<dbReference type="InterPro" id="IPR004854">
    <property type="entry name" value="Ufd1-like"/>
</dbReference>
<dbReference type="InterPro" id="IPR055417">
    <property type="entry name" value="UFD1_N1"/>
</dbReference>
<dbReference type="Gene3D" id="3.10.330.10">
    <property type="match status" value="1"/>
</dbReference>
<dbReference type="EMBL" id="SWFS01000345">
    <property type="protein sequence ID" value="KAA8909262.1"/>
    <property type="molecule type" value="Genomic_DNA"/>
</dbReference>
<evidence type="ECO:0000259" key="6">
    <source>
        <dbReference type="Pfam" id="PF24842"/>
    </source>
</evidence>
<evidence type="ECO:0000313" key="7">
    <source>
        <dbReference type="EMBL" id="KAA8909262.1"/>
    </source>
</evidence>
<dbReference type="GO" id="GO:0006511">
    <property type="term" value="P:ubiquitin-dependent protein catabolic process"/>
    <property type="evidence" value="ECO:0007669"/>
    <property type="project" value="InterPro"/>
</dbReference>
<reference evidence="7" key="1">
    <citation type="journal article" date="2019" name="G3 (Bethesda)">
        <title>Genome Assemblies of Two Rare Opportunistic Yeast Pathogens: Diutina rugosa (syn. Candida rugosa) and Trichomonascus ciferrii (syn. Candida ciferrii).</title>
        <authorList>
            <person name="Mixao V."/>
            <person name="Saus E."/>
            <person name="Hansen A.P."/>
            <person name="Lass-Florl C."/>
            <person name="Gabaldon T."/>
        </authorList>
    </citation>
    <scope>NUCLEOTIDE SEQUENCE</scope>
    <source>
        <strain evidence="7">CBS 4856</strain>
    </source>
</reference>
<proteinExistence type="inferred from homology"/>
<dbReference type="Proteomes" id="UP000761534">
    <property type="component" value="Unassembled WGS sequence"/>
</dbReference>
<keyword evidence="2" id="KW-0833">Ubl conjugation pathway</keyword>
<dbReference type="GO" id="GO:0032182">
    <property type="term" value="F:ubiquitin-like protein binding"/>
    <property type="evidence" value="ECO:0007669"/>
    <property type="project" value="UniProtKB-ARBA"/>
</dbReference>
<dbReference type="AlphaFoldDB" id="A0A642V212"/>
<dbReference type="OrthoDB" id="422728at2759"/>
<dbReference type="Pfam" id="PF03152">
    <property type="entry name" value="UFD1_N1"/>
    <property type="match status" value="1"/>
</dbReference>
<evidence type="ECO:0000313" key="8">
    <source>
        <dbReference type="Proteomes" id="UP000761534"/>
    </source>
</evidence>
<evidence type="ECO:0000256" key="2">
    <source>
        <dbReference type="ARBA" id="ARBA00022786"/>
    </source>
</evidence>
<gene>
    <name evidence="7" type="ORF">TRICI_004574</name>
</gene>